<evidence type="ECO:0000259" key="5">
    <source>
        <dbReference type="Pfam" id="PF04586"/>
    </source>
</evidence>
<dbReference type="NCBIfam" id="TIGR01543">
    <property type="entry name" value="proheadase_HK97"/>
    <property type="match status" value="1"/>
</dbReference>
<evidence type="ECO:0000313" key="6">
    <source>
        <dbReference type="EMBL" id="UNL81033.1"/>
    </source>
</evidence>
<dbReference type="Pfam" id="PF04586">
    <property type="entry name" value="Peptidase_S78"/>
    <property type="match status" value="1"/>
</dbReference>
<dbReference type="EMBL" id="CP049772">
    <property type="protein sequence ID" value="UNL81033.1"/>
    <property type="molecule type" value="Genomic_DNA"/>
</dbReference>
<dbReference type="GO" id="GO:0008233">
    <property type="term" value="F:peptidase activity"/>
    <property type="evidence" value="ECO:0007669"/>
    <property type="project" value="UniProtKB-KW"/>
</dbReference>
<keyword evidence="3" id="KW-0378">Hydrolase</keyword>
<evidence type="ECO:0000313" key="7">
    <source>
        <dbReference type="Proteomes" id="UP000829452"/>
    </source>
</evidence>
<dbReference type="AlphaFoldDB" id="A0A9Q8VFP7"/>
<dbReference type="InterPro" id="IPR054613">
    <property type="entry name" value="Peptidase_S78_dom"/>
</dbReference>
<evidence type="ECO:0000256" key="3">
    <source>
        <dbReference type="ARBA" id="ARBA00022801"/>
    </source>
</evidence>
<keyword evidence="2 6" id="KW-0645">Protease</keyword>
<keyword evidence="1" id="KW-1188">Viral release from host cell</keyword>
<feature type="region of interest" description="Disordered" evidence="4">
    <location>
        <begin position="174"/>
        <end position="200"/>
    </location>
</feature>
<evidence type="ECO:0000256" key="2">
    <source>
        <dbReference type="ARBA" id="ARBA00022670"/>
    </source>
</evidence>
<gene>
    <name evidence="6" type="ORF">G8B11_00945</name>
</gene>
<feature type="compositionally biased region" description="Basic and acidic residues" evidence="4">
    <location>
        <begin position="181"/>
        <end position="200"/>
    </location>
</feature>
<evidence type="ECO:0000256" key="1">
    <source>
        <dbReference type="ARBA" id="ARBA00022612"/>
    </source>
</evidence>
<dbReference type="RefSeq" id="WP_065457262.1">
    <property type="nucleotide sequence ID" value="NZ_CP049768.1"/>
</dbReference>
<organism evidence="6 7">
    <name type="scientific">Bifidobacterium longum subsp. longum</name>
    <dbReference type="NCBI Taxonomy" id="1679"/>
    <lineage>
        <taxon>Bacteria</taxon>
        <taxon>Bacillati</taxon>
        <taxon>Actinomycetota</taxon>
        <taxon>Actinomycetes</taxon>
        <taxon>Bifidobacteriales</taxon>
        <taxon>Bifidobacteriaceae</taxon>
        <taxon>Bifidobacterium</taxon>
    </lineage>
</organism>
<evidence type="ECO:0000256" key="4">
    <source>
        <dbReference type="SAM" id="MobiDB-lite"/>
    </source>
</evidence>
<dbReference type="Proteomes" id="UP000829452">
    <property type="component" value="Chromosome"/>
</dbReference>
<name>A0A9Q8VFP7_BIFLL</name>
<reference evidence="6" key="1">
    <citation type="submission" date="2020-02" db="EMBL/GenBank/DDBJ databases">
        <title>The Isolation and identification of Lactobacillus and Bifidobacterium species from dairy as potential probiotics for calf scour mitigation.</title>
        <authorList>
            <person name="Dhadda K."/>
            <person name="Guan L."/>
            <person name="Chen Y."/>
            <person name="Malmuthuge N."/>
        </authorList>
    </citation>
    <scope>NUCLEOTIDE SEQUENCE</scope>
    <source>
        <strain evidence="6">B1</strain>
    </source>
</reference>
<dbReference type="InterPro" id="IPR006433">
    <property type="entry name" value="Prohead_protease"/>
</dbReference>
<feature type="domain" description="Prohead serine protease" evidence="5">
    <location>
        <begin position="11"/>
        <end position="171"/>
    </location>
</feature>
<sequence length="210" mass="23014">MMLTKTIRTPVKARTNEEGETTGFTGYAAVFGNIDLGGDKIVKGAFTQTLASRYPDHGAGIPVYWNHDTDDPFKNLGLTTSAIEDEHGLKVEGDIDTGTALGKQVAKLLKENRVSQMSFAFDIEDGAWVDSRKNDDGTISPGYYELRRLDLYEVSICPIGMNQATEVSAKKAVLGLDPDQQPEHDEKTAATDPAPRKTDAARRLRLLNLQ</sequence>
<accession>A0A9Q8VFP7</accession>
<dbReference type="GO" id="GO:0006508">
    <property type="term" value="P:proteolysis"/>
    <property type="evidence" value="ECO:0007669"/>
    <property type="project" value="UniProtKB-KW"/>
</dbReference>
<proteinExistence type="predicted"/>
<protein>
    <submittedName>
        <fullName evidence="6">HK97 family phage prohead protease</fullName>
    </submittedName>
</protein>